<evidence type="ECO:0000313" key="1">
    <source>
        <dbReference type="EMBL" id="SAM06205.1"/>
    </source>
</evidence>
<evidence type="ECO:0000313" key="2">
    <source>
        <dbReference type="Proteomes" id="UP000078561"/>
    </source>
</evidence>
<keyword evidence="2" id="KW-1185">Reference proteome</keyword>
<protein>
    <submittedName>
        <fullName evidence="1">Uncharacterized protein</fullName>
    </submittedName>
</protein>
<sequence length="93" mass="10659">MSTSLPDGFLEDAITTQLKVSPSSYFASLSRSLEKMNVVIRLEDSSIFIVDQSQRSYFLGYVSAQDQQQQQQQQELQLQRQQQTQQQQLVVVS</sequence>
<dbReference type="AlphaFoldDB" id="A0A168R6Y6"/>
<proteinExistence type="predicted"/>
<dbReference type="EMBL" id="LT554512">
    <property type="protein sequence ID" value="SAM06205.1"/>
    <property type="molecule type" value="Genomic_DNA"/>
</dbReference>
<reference evidence="1" key="1">
    <citation type="submission" date="2016-04" db="EMBL/GenBank/DDBJ databases">
        <authorList>
            <person name="Evans L.H."/>
            <person name="Alamgir A."/>
            <person name="Owens N."/>
            <person name="Weber N.D."/>
            <person name="Virtaneva K."/>
            <person name="Barbian K."/>
            <person name="Babar A."/>
            <person name="Rosenke K."/>
        </authorList>
    </citation>
    <scope>NUCLEOTIDE SEQUENCE [LARGE SCALE GENOMIC DNA]</scope>
    <source>
        <strain evidence="1">CBS 101.48</strain>
    </source>
</reference>
<accession>A0A168R6Y6</accession>
<dbReference type="Proteomes" id="UP000078561">
    <property type="component" value="Unassembled WGS sequence"/>
</dbReference>
<name>A0A168R6Y6_ABSGL</name>
<dbReference type="InParanoid" id="A0A168R6Y6"/>
<organism evidence="1">
    <name type="scientific">Absidia glauca</name>
    <name type="common">Pin mould</name>
    <dbReference type="NCBI Taxonomy" id="4829"/>
    <lineage>
        <taxon>Eukaryota</taxon>
        <taxon>Fungi</taxon>
        <taxon>Fungi incertae sedis</taxon>
        <taxon>Mucoromycota</taxon>
        <taxon>Mucoromycotina</taxon>
        <taxon>Mucoromycetes</taxon>
        <taxon>Mucorales</taxon>
        <taxon>Cunninghamellaceae</taxon>
        <taxon>Absidia</taxon>
    </lineage>
</organism>
<gene>
    <name evidence="1" type="primary">ABSGL_12083.1 scaffold 12492</name>
</gene>